<keyword evidence="1" id="KW-0472">Membrane</keyword>
<reference evidence="2 3" key="1">
    <citation type="submission" date="2021-04" db="EMBL/GenBank/DDBJ databases">
        <title>Complete genome sequence of a novel Streptococcus species.</title>
        <authorList>
            <person name="Teng J.L.L."/>
        </authorList>
    </citation>
    <scope>NUCLEOTIDE SEQUENCE [LARGE SCALE GENOMIC DNA]</scope>
    <source>
        <strain evidence="2 3">HKU75</strain>
    </source>
</reference>
<accession>A0ABX7YQ70</accession>
<keyword evidence="1" id="KW-1133">Transmembrane helix</keyword>
<protein>
    <submittedName>
        <fullName evidence="2">Uncharacterized protein</fullName>
    </submittedName>
</protein>
<feature type="transmembrane region" description="Helical" evidence="1">
    <location>
        <begin position="45"/>
        <end position="64"/>
    </location>
</feature>
<evidence type="ECO:0000256" key="1">
    <source>
        <dbReference type="SAM" id="Phobius"/>
    </source>
</evidence>
<keyword evidence="1" id="KW-0812">Transmembrane</keyword>
<dbReference type="EMBL" id="CP073084">
    <property type="protein sequence ID" value="QUE55374.1"/>
    <property type="molecule type" value="Genomic_DNA"/>
</dbReference>
<sequence length="167" mass="19387">MFLSIYICLDNGAFIFLSIYICLDNGAWAYLAARLMGLEEKYASNMEWLVIAVQSLIFTSDWFYGRIRAFLNRRLEKSSGLNHQIYLGYKVGIECLMALPKRTILFAFYLLLIIAENLGLIASAKDYTAVIVFIIAVDRVTKIWPEEKGRFREFSQKIRRRFKSVNT</sequence>
<evidence type="ECO:0000313" key="3">
    <source>
        <dbReference type="Proteomes" id="UP000677616"/>
    </source>
</evidence>
<evidence type="ECO:0000313" key="2">
    <source>
        <dbReference type="EMBL" id="QUE55374.1"/>
    </source>
</evidence>
<feature type="transmembrane region" description="Helical" evidence="1">
    <location>
        <begin position="12"/>
        <end position="33"/>
    </location>
</feature>
<feature type="transmembrane region" description="Helical" evidence="1">
    <location>
        <begin position="103"/>
        <end position="121"/>
    </location>
</feature>
<dbReference type="Proteomes" id="UP000677616">
    <property type="component" value="Chromosome"/>
</dbReference>
<name>A0ABX7YQ70_9STRE</name>
<keyword evidence="3" id="KW-1185">Reference proteome</keyword>
<organism evidence="2 3">
    <name type="scientific">Streptococcus oriscaviae</name>
    <dbReference type="NCBI Taxonomy" id="2781599"/>
    <lineage>
        <taxon>Bacteria</taxon>
        <taxon>Bacillati</taxon>
        <taxon>Bacillota</taxon>
        <taxon>Bacilli</taxon>
        <taxon>Lactobacillales</taxon>
        <taxon>Streptococcaceae</taxon>
        <taxon>Streptococcus</taxon>
    </lineage>
</organism>
<proteinExistence type="predicted"/>
<gene>
    <name evidence="2" type="ORF">INT76_04570</name>
</gene>